<dbReference type="SUPFAM" id="SSF47598">
    <property type="entry name" value="Ribbon-helix-helix"/>
    <property type="match status" value="1"/>
</dbReference>
<sequence length="71" mass="8022">MSTMTMRIDEEDAAIVRKYAEFEGKTISDFIRDAVLEKIEDQQDLEALRAAAADDNGERHTHAQVLEELGL</sequence>
<name>A0A929N1L0_9ACTO</name>
<reference evidence="1" key="1">
    <citation type="submission" date="2020-04" db="EMBL/GenBank/DDBJ databases">
        <title>Deep metagenomics examines the oral microbiome during advanced dental caries in children, revealing novel taxa and co-occurrences with host molecules.</title>
        <authorList>
            <person name="Baker J.L."/>
            <person name="Morton J.T."/>
            <person name="Dinis M."/>
            <person name="Alvarez R."/>
            <person name="Tran N.C."/>
            <person name="Knight R."/>
            <person name="Edlund A."/>
        </authorList>
    </citation>
    <scope>NUCLEOTIDE SEQUENCE</scope>
    <source>
        <strain evidence="1">JCVI_32_bin.64</strain>
    </source>
</reference>
<dbReference type="NCBIfam" id="NF046040">
    <property type="entry name" value="RelB_antitoxin"/>
    <property type="match status" value="1"/>
</dbReference>
<proteinExistence type="predicted"/>
<dbReference type="EMBL" id="JABZFZ010000138">
    <property type="protein sequence ID" value="MBF0939946.1"/>
    <property type="molecule type" value="Genomic_DNA"/>
</dbReference>
<comment type="caution">
    <text evidence="1">The sequence shown here is derived from an EMBL/GenBank/DDBJ whole genome shotgun (WGS) entry which is preliminary data.</text>
</comment>
<accession>A0A929N1L0</accession>
<evidence type="ECO:0000313" key="2">
    <source>
        <dbReference type="Proteomes" id="UP000718630"/>
    </source>
</evidence>
<dbReference type="InterPro" id="IPR010985">
    <property type="entry name" value="Ribbon_hlx_hlx"/>
</dbReference>
<evidence type="ECO:0000313" key="1">
    <source>
        <dbReference type="EMBL" id="MBF0939946.1"/>
    </source>
</evidence>
<dbReference type="AlphaFoldDB" id="A0A929N1L0"/>
<dbReference type="Pfam" id="PF19807">
    <property type="entry name" value="DUF6290"/>
    <property type="match status" value="1"/>
</dbReference>
<dbReference type="Proteomes" id="UP000718630">
    <property type="component" value="Unassembled WGS sequence"/>
</dbReference>
<dbReference type="Gene3D" id="1.20.5.780">
    <property type="entry name" value="Single helix bin"/>
    <property type="match status" value="1"/>
</dbReference>
<dbReference type="GO" id="GO:0006355">
    <property type="term" value="P:regulation of DNA-templated transcription"/>
    <property type="evidence" value="ECO:0007669"/>
    <property type="project" value="InterPro"/>
</dbReference>
<dbReference type="InterPro" id="IPR046257">
    <property type="entry name" value="DUF6290"/>
</dbReference>
<protein>
    <submittedName>
        <fullName evidence="1">Ribbon-helix-helix protein, CopG family</fullName>
    </submittedName>
</protein>
<gene>
    <name evidence="1" type="ORF">HXK03_03605</name>
</gene>
<organism evidence="1 2">
    <name type="scientific">Schaalia georgiae</name>
    <dbReference type="NCBI Taxonomy" id="52768"/>
    <lineage>
        <taxon>Bacteria</taxon>
        <taxon>Bacillati</taxon>
        <taxon>Actinomycetota</taxon>
        <taxon>Actinomycetes</taxon>
        <taxon>Actinomycetales</taxon>
        <taxon>Actinomycetaceae</taxon>
        <taxon>Schaalia</taxon>
    </lineage>
</organism>